<feature type="chain" id="PRO_5046048210" description="Lipoprotein" evidence="2">
    <location>
        <begin position="27"/>
        <end position="309"/>
    </location>
</feature>
<protein>
    <recommendedName>
        <fullName evidence="5">Lipoprotein</fullName>
    </recommendedName>
</protein>
<comment type="caution">
    <text evidence="3">The sequence shown here is derived from an EMBL/GenBank/DDBJ whole genome shotgun (WGS) entry which is preliminary data.</text>
</comment>
<evidence type="ECO:0000313" key="4">
    <source>
        <dbReference type="Proteomes" id="UP001599542"/>
    </source>
</evidence>
<feature type="compositionally biased region" description="Gly residues" evidence="1">
    <location>
        <begin position="37"/>
        <end position="50"/>
    </location>
</feature>
<evidence type="ECO:0008006" key="5">
    <source>
        <dbReference type="Google" id="ProtNLM"/>
    </source>
</evidence>
<proteinExistence type="predicted"/>
<dbReference type="RefSeq" id="WP_380320461.1">
    <property type="nucleotide sequence ID" value="NZ_JBHYPW010000011.1"/>
</dbReference>
<evidence type="ECO:0000313" key="3">
    <source>
        <dbReference type="EMBL" id="MFE1351227.1"/>
    </source>
</evidence>
<dbReference type="Proteomes" id="UP001599542">
    <property type="component" value="Unassembled WGS sequence"/>
</dbReference>
<keyword evidence="4" id="KW-1185">Reference proteome</keyword>
<dbReference type="Gene3D" id="2.50.20.20">
    <property type="match status" value="1"/>
</dbReference>
<accession>A0ABW6GEU5</accession>
<dbReference type="SUPFAM" id="SSF89392">
    <property type="entry name" value="Prokaryotic lipoproteins and lipoprotein localization factors"/>
    <property type="match status" value="1"/>
</dbReference>
<dbReference type="InterPro" id="IPR029046">
    <property type="entry name" value="LolA/LolB/LppX"/>
</dbReference>
<feature type="region of interest" description="Disordered" evidence="1">
    <location>
        <begin position="25"/>
        <end position="51"/>
    </location>
</feature>
<evidence type="ECO:0000256" key="2">
    <source>
        <dbReference type="SAM" id="SignalP"/>
    </source>
</evidence>
<gene>
    <name evidence="3" type="ORF">ACFW6T_04475</name>
</gene>
<name>A0ABW6GEU5_9ACTN</name>
<reference evidence="3 4" key="1">
    <citation type="submission" date="2024-09" db="EMBL/GenBank/DDBJ databases">
        <title>The Natural Products Discovery Center: Release of the First 8490 Sequenced Strains for Exploring Actinobacteria Biosynthetic Diversity.</title>
        <authorList>
            <person name="Kalkreuter E."/>
            <person name="Kautsar S.A."/>
            <person name="Yang D."/>
            <person name="Bader C.D."/>
            <person name="Teijaro C.N."/>
            <person name="Fluegel L."/>
            <person name="Davis C.M."/>
            <person name="Simpson J.R."/>
            <person name="Lauterbach L."/>
            <person name="Steele A.D."/>
            <person name="Gui C."/>
            <person name="Meng S."/>
            <person name="Li G."/>
            <person name="Viehrig K."/>
            <person name="Ye F."/>
            <person name="Su P."/>
            <person name="Kiefer A.F."/>
            <person name="Nichols A."/>
            <person name="Cepeda A.J."/>
            <person name="Yan W."/>
            <person name="Fan B."/>
            <person name="Jiang Y."/>
            <person name="Adhikari A."/>
            <person name="Zheng C.-J."/>
            <person name="Schuster L."/>
            <person name="Cowan T.M."/>
            <person name="Smanski M.J."/>
            <person name="Chevrette M.G."/>
            <person name="De Carvalho L.P.S."/>
            <person name="Shen B."/>
        </authorList>
    </citation>
    <scope>NUCLEOTIDE SEQUENCE [LARGE SCALE GENOMIC DNA]</scope>
    <source>
        <strain evidence="3 4">NPDC058753</strain>
    </source>
</reference>
<dbReference type="PROSITE" id="PS51257">
    <property type="entry name" value="PROKAR_LIPOPROTEIN"/>
    <property type="match status" value="1"/>
</dbReference>
<feature type="signal peptide" evidence="2">
    <location>
        <begin position="1"/>
        <end position="26"/>
    </location>
</feature>
<organism evidence="3 4">
    <name type="scientific">Kitasatospora phosalacinea</name>
    <dbReference type="NCBI Taxonomy" id="2065"/>
    <lineage>
        <taxon>Bacteria</taxon>
        <taxon>Bacillati</taxon>
        <taxon>Actinomycetota</taxon>
        <taxon>Actinomycetes</taxon>
        <taxon>Kitasatosporales</taxon>
        <taxon>Streptomycetaceae</taxon>
        <taxon>Kitasatospora</taxon>
    </lineage>
</organism>
<evidence type="ECO:0000256" key="1">
    <source>
        <dbReference type="SAM" id="MobiDB-lite"/>
    </source>
</evidence>
<keyword evidence="2" id="KW-0732">Signal</keyword>
<dbReference type="EMBL" id="JBHYPX010000005">
    <property type="protein sequence ID" value="MFE1351227.1"/>
    <property type="molecule type" value="Genomic_DNA"/>
</dbReference>
<sequence>MRKTGRTFLAATVVVLALTATGCASKGGDGSASSTTGGTGSTGSTGGGNADGQAAALDPAALLKLVGEKTSAAKSAKVEVTTEMGASKTAMKGAISWESGLQGEVSGNVGGAMAESLTEAGGDGSITARYLSDAMYINMGDGMAAQLGGAHWIKYGYADLAKLMGAAGDSLKNQLQNADPVSSVRALIASGQVEKTGTETVGGVKSTKYEGDLAAADLAQVGGNGLTSEQTEALQKQFTDSGITTEHIEVWISTDNLLVKKVESFDSKVGKVVSTALYTDYGSSVATSAPSASDTVDFAELMKSAQDAS</sequence>